<feature type="region of interest" description="Disordered" evidence="10">
    <location>
        <begin position="112"/>
        <end position="142"/>
    </location>
</feature>
<dbReference type="FunFam" id="3.30.200.20:FF:000162">
    <property type="entry name" value="Adenine nucleotide alpha hydrolase-like domain kinase"/>
    <property type="match status" value="1"/>
</dbReference>
<evidence type="ECO:0000256" key="9">
    <source>
        <dbReference type="SAM" id="Coils"/>
    </source>
</evidence>
<gene>
    <name evidence="12" type="ORF">MUK42_08761</name>
</gene>
<keyword evidence="7 8" id="KW-0067">ATP-binding</keyword>
<dbReference type="EMBL" id="CP097502">
    <property type="protein sequence ID" value="URD73907.1"/>
    <property type="molecule type" value="Genomic_DNA"/>
</dbReference>
<sequence>MEKAVNEYVKNCSIIKEVQAEKLVIEADDVCQGLVLLIAQHKITNLVMGAAADKKFSKKMKEPMSKKALLVQEQADPSCNLWFVCKGNLICTREASPTGTGKMQTTRVIPRAITAQSERSNSKTPPSFLDLPHEGPGESSSWSREGIVIDLWGGISRSSQSSAYSMHSVNDEVLSSTSSMQVVRDEINGRTLVLPSLQDSEDSHQSLTLNHIMEDAGLDDELYIDLQHAVKEANNLTREAYEEALRRQKAERDLHDAAQKVKTAEDLYTMEMKQRKEIEERLSKEKREMEELRKQQNEMFEALQKADKQKATLEQQVIDSNRIIRDLENKLSDAHYLLISLQSEYVELRRERDDAIKKAEELHQKLEEMATSIQGEESFFEFSYSELEKATNNFDDSLKIGEGGYGSVYKGTLGQKTVAIKKLNSEGMQGQKEFHKEINVLSQLRHPNLVNLIGTCVEAWALVYDFFPNGSLEDRLTCKDNTPPLTWQIRIQVAAEICSALNFLHSNKHLSVVHGDLKPANILLDANFVSKLGDFGICRLVQSNNNTTLYRCTHALGTFVYMDPEFLASGEITPLSDIYSFGIILLRLLTGRSPFGINRAVQQALNKGCLSDILDASAGNWPYVEAKELACLGLRCCEITRRSRPDAGEAWNLLEPLVKSVSLPELSLKSSP</sequence>
<dbReference type="InterPro" id="IPR000719">
    <property type="entry name" value="Prot_kinase_dom"/>
</dbReference>
<feature type="domain" description="Protein kinase" evidence="11">
    <location>
        <begin position="394"/>
        <end position="658"/>
    </location>
</feature>
<dbReference type="Gene3D" id="1.10.510.10">
    <property type="entry name" value="Transferase(Phosphotransferase) domain 1"/>
    <property type="match status" value="1"/>
</dbReference>
<keyword evidence="9" id="KW-0175">Coiled coil</keyword>
<feature type="compositionally biased region" description="Polar residues" evidence="10">
    <location>
        <begin position="114"/>
        <end position="125"/>
    </location>
</feature>
<dbReference type="GO" id="GO:0061630">
    <property type="term" value="F:ubiquitin protein ligase activity"/>
    <property type="evidence" value="ECO:0007669"/>
    <property type="project" value="UniProtKB-EC"/>
</dbReference>
<dbReference type="PANTHER" id="PTHR45647">
    <property type="entry name" value="OS02G0152300 PROTEIN"/>
    <property type="match status" value="1"/>
</dbReference>
<feature type="coiled-coil region" evidence="9">
    <location>
        <begin position="247"/>
        <end position="376"/>
    </location>
</feature>
<evidence type="ECO:0000256" key="1">
    <source>
        <dbReference type="ARBA" id="ARBA00000900"/>
    </source>
</evidence>
<evidence type="ECO:0000259" key="11">
    <source>
        <dbReference type="PROSITE" id="PS50011"/>
    </source>
</evidence>
<evidence type="ECO:0000256" key="8">
    <source>
        <dbReference type="PROSITE-ProRule" id="PRU10141"/>
    </source>
</evidence>
<dbReference type="EC" id="2.3.2.27" evidence="2"/>
<keyword evidence="5" id="KW-0418">Kinase</keyword>
<dbReference type="Gene3D" id="3.30.200.20">
    <property type="entry name" value="Phosphorylase Kinase, domain 1"/>
    <property type="match status" value="1"/>
</dbReference>
<keyword evidence="6" id="KW-0833">Ubl conjugation pathway</keyword>
<dbReference type="SMART" id="SM00220">
    <property type="entry name" value="S_TKc"/>
    <property type="match status" value="1"/>
</dbReference>
<dbReference type="SUPFAM" id="SSF56112">
    <property type="entry name" value="Protein kinase-like (PK-like)"/>
    <property type="match status" value="1"/>
</dbReference>
<evidence type="ECO:0000256" key="10">
    <source>
        <dbReference type="SAM" id="MobiDB-lite"/>
    </source>
</evidence>
<evidence type="ECO:0000256" key="5">
    <source>
        <dbReference type="ARBA" id="ARBA00022777"/>
    </source>
</evidence>
<comment type="catalytic activity">
    <reaction evidence="1">
        <text>S-ubiquitinyl-[E2 ubiquitin-conjugating enzyme]-L-cysteine + [acceptor protein]-L-lysine = [E2 ubiquitin-conjugating enzyme]-L-cysteine + N(6)-ubiquitinyl-[acceptor protein]-L-lysine.</text>
        <dbReference type="EC" id="2.3.2.27"/>
    </reaction>
</comment>
<dbReference type="InterPro" id="IPR008271">
    <property type="entry name" value="Ser/Thr_kinase_AS"/>
</dbReference>
<dbReference type="InterPro" id="IPR051348">
    <property type="entry name" value="U-box_ubiquitin_ligases"/>
</dbReference>
<evidence type="ECO:0000256" key="4">
    <source>
        <dbReference type="ARBA" id="ARBA00022741"/>
    </source>
</evidence>
<evidence type="ECO:0000256" key="2">
    <source>
        <dbReference type="ARBA" id="ARBA00012483"/>
    </source>
</evidence>
<dbReference type="Pfam" id="PF00069">
    <property type="entry name" value="Pkinase"/>
    <property type="match status" value="1"/>
</dbReference>
<evidence type="ECO:0000313" key="13">
    <source>
        <dbReference type="Proteomes" id="UP001055439"/>
    </source>
</evidence>
<proteinExistence type="predicted"/>
<dbReference type="OrthoDB" id="4062651at2759"/>
<dbReference type="InterPro" id="IPR011009">
    <property type="entry name" value="Kinase-like_dom_sf"/>
</dbReference>
<evidence type="ECO:0000256" key="7">
    <source>
        <dbReference type="ARBA" id="ARBA00022840"/>
    </source>
</evidence>
<dbReference type="AlphaFoldDB" id="A0A9E7JB33"/>
<reference evidence="12" key="1">
    <citation type="submission" date="2022-05" db="EMBL/GenBank/DDBJ databases">
        <title>The Musa troglodytarum L. genome provides insights into the mechanism of non-climacteric behaviour and enrichment of carotenoids.</title>
        <authorList>
            <person name="Wang J."/>
        </authorList>
    </citation>
    <scope>NUCLEOTIDE SEQUENCE</scope>
    <source>
        <tissue evidence="12">Leaf</tissue>
    </source>
</reference>
<organism evidence="12 13">
    <name type="scientific">Musa troglodytarum</name>
    <name type="common">fe'i banana</name>
    <dbReference type="NCBI Taxonomy" id="320322"/>
    <lineage>
        <taxon>Eukaryota</taxon>
        <taxon>Viridiplantae</taxon>
        <taxon>Streptophyta</taxon>
        <taxon>Embryophyta</taxon>
        <taxon>Tracheophyta</taxon>
        <taxon>Spermatophyta</taxon>
        <taxon>Magnoliopsida</taxon>
        <taxon>Liliopsida</taxon>
        <taxon>Zingiberales</taxon>
        <taxon>Musaceae</taxon>
        <taxon>Musa</taxon>
    </lineage>
</organism>
<dbReference type="InterPro" id="IPR017441">
    <property type="entry name" value="Protein_kinase_ATP_BS"/>
</dbReference>
<name>A0A9E7JB33_9LILI</name>
<dbReference type="PROSITE" id="PS00107">
    <property type="entry name" value="PROTEIN_KINASE_ATP"/>
    <property type="match status" value="1"/>
</dbReference>
<dbReference type="PROSITE" id="PS00108">
    <property type="entry name" value="PROTEIN_KINASE_ST"/>
    <property type="match status" value="1"/>
</dbReference>
<dbReference type="GO" id="GO:0005524">
    <property type="term" value="F:ATP binding"/>
    <property type="evidence" value="ECO:0007669"/>
    <property type="project" value="UniProtKB-UniRule"/>
</dbReference>
<evidence type="ECO:0000256" key="3">
    <source>
        <dbReference type="ARBA" id="ARBA00022679"/>
    </source>
</evidence>
<dbReference type="PANTHER" id="PTHR45647:SF153">
    <property type="entry name" value="PROTEIN KINASE DOMAIN-CONTAINING PROTEIN"/>
    <property type="match status" value="1"/>
</dbReference>
<dbReference type="GO" id="GO:0004672">
    <property type="term" value="F:protein kinase activity"/>
    <property type="evidence" value="ECO:0007669"/>
    <property type="project" value="InterPro"/>
</dbReference>
<evidence type="ECO:0000313" key="12">
    <source>
        <dbReference type="EMBL" id="URD73907.1"/>
    </source>
</evidence>
<dbReference type="PROSITE" id="PS50011">
    <property type="entry name" value="PROTEIN_KINASE_DOM"/>
    <property type="match status" value="1"/>
</dbReference>
<keyword evidence="4 8" id="KW-0547">Nucleotide-binding</keyword>
<feature type="binding site" evidence="8">
    <location>
        <position position="422"/>
    </location>
    <ligand>
        <name>ATP</name>
        <dbReference type="ChEBI" id="CHEBI:30616"/>
    </ligand>
</feature>
<evidence type="ECO:0000256" key="6">
    <source>
        <dbReference type="ARBA" id="ARBA00022786"/>
    </source>
</evidence>
<dbReference type="Proteomes" id="UP001055439">
    <property type="component" value="Chromosome 1"/>
</dbReference>
<keyword evidence="13" id="KW-1185">Reference proteome</keyword>
<keyword evidence="3" id="KW-0808">Transferase</keyword>
<protein>
    <recommendedName>
        <fullName evidence="2">RING-type E3 ubiquitin transferase</fullName>
        <ecNumber evidence="2">2.3.2.27</ecNumber>
    </recommendedName>
</protein>
<accession>A0A9E7JB33</accession>